<feature type="region of interest" description="Disordered" evidence="1">
    <location>
        <begin position="1"/>
        <end position="27"/>
    </location>
</feature>
<evidence type="ECO:0000313" key="3">
    <source>
        <dbReference type="Proteomes" id="UP001565368"/>
    </source>
</evidence>
<feature type="region of interest" description="Disordered" evidence="1">
    <location>
        <begin position="171"/>
        <end position="195"/>
    </location>
</feature>
<sequence length="195" mass="19902">MNTTSREPERNPAPRGSGARHRDPTPDEAEYAAVACFAPAGWFEGAALPAARAPASPSAPSEPETAKALLLGAPAAVAALTPHLRADTVALTPDAPEAGLRPTAANVAGWAGWLAEGGGRRFVYAGCGAGGLLAALRRLPRGLVLVSEAPGTLGLGYVAGCSSLVRTTISRAPTPTPTPSCSPRAPLRTPAQWRW</sequence>
<gene>
    <name evidence="2" type="ORF">Q8F55_006903</name>
</gene>
<proteinExistence type="predicted"/>
<dbReference type="GeneID" id="95987946"/>
<feature type="compositionally biased region" description="Basic and acidic residues" evidence="1">
    <location>
        <begin position="1"/>
        <end position="12"/>
    </location>
</feature>
<organism evidence="2 3">
    <name type="scientific">Vanrija albida</name>
    <dbReference type="NCBI Taxonomy" id="181172"/>
    <lineage>
        <taxon>Eukaryota</taxon>
        <taxon>Fungi</taxon>
        <taxon>Dikarya</taxon>
        <taxon>Basidiomycota</taxon>
        <taxon>Agaricomycotina</taxon>
        <taxon>Tremellomycetes</taxon>
        <taxon>Trichosporonales</taxon>
        <taxon>Trichosporonaceae</taxon>
        <taxon>Vanrija</taxon>
    </lineage>
</organism>
<comment type="caution">
    <text evidence="2">The sequence shown here is derived from an EMBL/GenBank/DDBJ whole genome shotgun (WGS) entry which is preliminary data.</text>
</comment>
<reference evidence="2 3" key="1">
    <citation type="submission" date="2023-08" db="EMBL/GenBank/DDBJ databases">
        <title>Annotated Genome Sequence of Vanrija albida AlHP1.</title>
        <authorList>
            <person name="Herzog R."/>
        </authorList>
    </citation>
    <scope>NUCLEOTIDE SEQUENCE [LARGE SCALE GENOMIC DNA]</scope>
    <source>
        <strain evidence="2 3">AlHP1</strain>
    </source>
</reference>
<name>A0ABR3PYE4_9TREE</name>
<dbReference type="EMBL" id="JBBXJM010000005">
    <property type="protein sequence ID" value="KAL1407470.1"/>
    <property type="molecule type" value="Genomic_DNA"/>
</dbReference>
<protein>
    <submittedName>
        <fullName evidence="2">Uncharacterized protein</fullName>
    </submittedName>
</protein>
<evidence type="ECO:0000256" key="1">
    <source>
        <dbReference type="SAM" id="MobiDB-lite"/>
    </source>
</evidence>
<dbReference type="Proteomes" id="UP001565368">
    <property type="component" value="Unassembled WGS sequence"/>
</dbReference>
<dbReference type="RefSeq" id="XP_069207414.1">
    <property type="nucleotide sequence ID" value="XM_069355343.1"/>
</dbReference>
<accession>A0ABR3PYE4</accession>
<keyword evidence="3" id="KW-1185">Reference proteome</keyword>
<evidence type="ECO:0000313" key="2">
    <source>
        <dbReference type="EMBL" id="KAL1407470.1"/>
    </source>
</evidence>